<keyword evidence="4" id="KW-1185">Reference proteome</keyword>
<keyword evidence="1" id="KW-0560">Oxidoreductase</keyword>
<protein>
    <recommendedName>
        <fullName evidence="5">NAD(P)-binding protein</fullName>
    </recommendedName>
</protein>
<feature type="compositionally biased region" description="Low complexity" evidence="2">
    <location>
        <begin position="616"/>
        <end position="626"/>
    </location>
</feature>
<dbReference type="AlphaFoldDB" id="A0AAJ0MLM1"/>
<feature type="compositionally biased region" description="Polar residues" evidence="2">
    <location>
        <begin position="263"/>
        <end position="272"/>
    </location>
</feature>
<dbReference type="Gene3D" id="3.40.50.720">
    <property type="entry name" value="NAD(P)-binding Rossmann-like Domain"/>
    <property type="match status" value="1"/>
</dbReference>
<feature type="region of interest" description="Disordered" evidence="2">
    <location>
        <begin position="176"/>
        <end position="336"/>
    </location>
</feature>
<dbReference type="Pfam" id="PF00106">
    <property type="entry name" value="adh_short"/>
    <property type="match status" value="1"/>
</dbReference>
<feature type="compositionally biased region" description="Low complexity" evidence="2">
    <location>
        <begin position="243"/>
        <end position="262"/>
    </location>
</feature>
<name>A0AAJ0MLM1_9PEZI</name>
<dbReference type="PANTHER" id="PTHR47534:SF3">
    <property type="entry name" value="ALCOHOL DEHYDROGENASE-LIKE C-TERMINAL DOMAIN-CONTAINING PROTEIN"/>
    <property type="match status" value="1"/>
</dbReference>
<proteinExistence type="predicted"/>
<dbReference type="GO" id="GO:0016491">
    <property type="term" value="F:oxidoreductase activity"/>
    <property type="evidence" value="ECO:0007669"/>
    <property type="project" value="UniProtKB-KW"/>
</dbReference>
<dbReference type="InterPro" id="IPR036291">
    <property type="entry name" value="NAD(P)-bd_dom_sf"/>
</dbReference>
<organism evidence="3 4">
    <name type="scientific">Neurospora hispaniola</name>
    <dbReference type="NCBI Taxonomy" id="588809"/>
    <lineage>
        <taxon>Eukaryota</taxon>
        <taxon>Fungi</taxon>
        <taxon>Dikarya</taxon>
        <taxon>Ascomycota</taxon>
        <taxon>Pezizomycotina</taxon>
        <taxon>Sordariomycetes</taxon>
        <taxon>Sordariomycetidae</taxon>
        <taxon>Sordariales</taxon>
        <taxon>Sordariaceae</taxon>
        <taxon>Neurospora</taxon>
    </lineage>
</organism>
<comment type="caution">
    <text evidence="3">The sequence shown here is derived from an EMBL/GenBank/DDBJ whole genome shotgun (WGS) entry which is preliminary data.</text>
</comment>
<feature type="compositionally biased region" description="Polar residues" evidence="2">
    <location>
        <begin position="632"/>
        <end position="650"/>
    </location>
</feature>
<feature type="region of interest" description="Disordered" evidence="2">
    <location>
        <begin position="53"/>
        <end position="85"/>
    </location>
</feature>
<accession>A0AAJ0MLM1</accession>
<evidence type="ECO:0000256" key="2">
    <source>
        <dbReference type="SAM" id="MobiDB-lite"/>
    </source>
</evidence>
<evidence type="ECO:0000313" key="3">
    <source>
        <dbReference type="EMBL" id="KAK3484920.1"/>
    </source>
</evidence>
<dbReference type="Proteomes" id="UP001285908">
    <property type="component" value="Unassembled WGS sequence"/>
</dbReference>
<dbReference type="SUPFAM" id="SSF51735">
    <property type="entry name" value="NAD(P)-binding Rossmann-fold domains"/>
    <property type="match status" value="1"/>
</dbReference>
<evidence type="ECO:0008006" key="5">
    <source>
        <dbReference type="Google" id="ProtNLM"/>
    </source>
</evidence>
<feature type="region of interest" description="Disordered" evidence="2">
    <location>
        <begin position="138"/>
        <end position="164"/>
    </location>
</feature>
<feature type="compositionally biased region" description="Low complexity" evidence="2">
    <location>
        <begin position="290"/>
        <end position="317"/>
    </location>
</feature>
<feature type="region of interest" description="Disordered" evidence="2">
    <location>
        <begin position="608"/>
        <end position="700"/>
    </location>
</feature>
<reference evidence="3 4" key="1">
    <citation type="journal article" date="2023" name="Mol. Phylogenet. Evol.">
        <title>Genome-scale phylogeny and comparative genomics of the fungal order Sordariales.</title>
        <authorList>
            <person name="Hensen N."/>
            <person name="Bonometti L."/>
            <person name="Westerberg I."/>
            <person name="Brannstrom I.O."/>
            <person name="Guillou S."/>
            <person name="Cros-Aarteil S."/>
            <person name="Calhoun S."/>
            <person name="Haridas S."/>
            <person name="Kuo A."/>
            <person name="Mondo S."/>
            <person name="Pangilinan J."/>
            <person name="Riley R."/>
            <person name="LaButti K."/>
            <person name="Andreopoulos B."/>
            <person name="Lipzen A."/>
            <person name="Chen C."/>
            <person name="Yan M."/>
            <person name="Daum C."/>
            <person name="Ng V."/>
            <person name="Clum A."/>
            <person name="Steindorff A."/>
            <person name="Ohm R.A."/>
            <person name="Martin F."/>
            <person name="Silar P."/>
            <person name="Natvig D.O."/>
            <person name="Lalanne C."/>
            <person name="Gautier V."/>
            <person name="Ament-Velasquez S.L."/>
            <person name="Kruys A."/>
            <person name="Hutchinson M.I."/>
            <person name="Powell A.J."/>
            <person name="Barry K."/>
            <person name="Miller A.N."/>
            <person name="Grigoriev I.V."/>
            <person name="Debuchy R."/>
            <person name="Gladieux P."/>
            <person name="Hiltunen Thoren M."/>
            <person name="Johannesson H."/>
        </authorList>
    </citation>
    <scope>NUCLEOTIDE SEQUENCE [LARGE SCALE GENOMIC DNA]</scope>
    <source>
        <strain evidence="3 4">FGSC 10403</strain>
    </source>
</reference>
<dbReference type="GeneID" id="87875522"/>
<sequence length="739" mass="78445">MDAGCSPVPVDLWPLDNLDKTKDMSNAMFVPSRSISFSSFSLINALETPTVVTSRQGQQPHIMSPITTTPLSPPPRPSSSRSVANSISGSTLCDYPITTGGNISAFGSRNGNWPALLLGDLHFTAAETNLVVDAHATSHSSSANANGGATSYPSTYTERGYSDRDRVDRLNNYFRPLTSTDTNVSNGTTSTSSINYSSNNSNSYSNPGTFATTRTRSQTSTSSASTGRSRASTNRRYLAGGTNSSSSSSNQASSSSSVNSPSTGQNHNQNSHPRGISPNGLGIGRYGPGTTAHNVSAATTTTTCTSSPISRTSSPTTQRSGGGHKRQHSMVTHEQIQTSNAQIVSSLPSGLVAVFVGATRGIGEATLKQFVRHAVAPRVYFVGRDRTNGERVGAELANLNPEGEYHFRSADVSLLANVDEVCREIKCKERVINLLFLSCGTTIMGIDTKESLHYPAAVSFYARVRFIVNLLPELQKATSLRRVVSVLNGTKEGHIDTGDFQFRRLAMLQARGHSASMMTLAFESLALEAPDVSFVHTFPGLVRTKLGQDTNRAAITVLRGVFKVIGPLCTIPVAEAGERQLFMATSAKFPAREGRDIEETSGVGLGLGVVGGTNGNGSNSNGSGSNRPSIEIRNTQSGSVLSAAGGSTATDNKKGHRRKDSHSSHSTSSSSMSMSLRVARGTDGKEGSGVYSVSNDGEGLSAKTEEALRVMREEQDMVRKVWLHVEDEFVRITGCAFVA</sequence>
<evidence type="ECO:0000256" key="1">
    <source>
        <dbReference type="ARBA" id="ARBA00023002"/>
    </source>
</evidence>
<dbReference type="PANTHER" id="PTHR47534">
    <property type="entry name" value="YALI0E05731P"/>
    <property type="match status" value="1"/>
</dbReference>
<dbReference type="InterPro" id="IPR002347">
    <property type="entry name" value="SDR_fam"/>
</dbReference>
<dbReference type="InterPro" id="IPR052228">
    <property type="entry name" value="Sec_Metab_Biosynth_Oxidored"/>
</dbReference>
<gene>
    <name evidence="3" type="ORF">B0T23DRAFT_390807</name>
</gene>
<feature type="compositionally biased region" description="Low complexity" evidence="2">
    <location>
        <begin position="178"/>
        <end position="236"/>
    </location>
</feature>
<feature type="compositionally biased region" description="Low complexity" evidence="2">
    <location>
        <begin position="138"/>
        <end position="151"/>
    </location>
</feature>
<dbReference type="EMBL" id="JAULSX010000012">
    <property type="protein sequence ID" value="KAK3484920.1"/>
    <property type="molecule type" value="Genomic_DNA"/>
</dbReference>
<evidence type="ECO:0000313" key="4">
    <source>
        <dbReference type="Proteomes" id="UP001285908"/>
    </source>
</evidence>
<feature type="compositionally biased region" description="Low complexity" evidence="2">
    <location>
        <begin position="664"/>
        <end position="675"/>
    </location>
</feature>
<dbReference type="RefSeq" id="XP_062687946.1">
    <property type="nucleotide sequence ID" value="XM_062837900.1"/>
</dbReference>